<evidence type="ECO:0000256" key="7">
    <source>
        <dbReference type="ARBA" id="ARBA00023242"/>
    </source>
</evidence>
<keyword evidence="5" id="KW-0010">Activator</keyword>
<keyword evidence="6" id="KW-0804">Transcription</keyword>
<feature type="compositionally biased region" description="Polar residues" evidence="11">
    <location>
        <begin position="1"/>
        <end position="19"/>
    </location>
</feature>
<dbReference type="CDD" id="cd12148">
    <property type="entry name" value="fungal_TF_MHR"/>
    <property type="match status" value="1"/>
</dbReference>
<evidence type="ECO:0000256" key="2">
    <source>
        <dbReference type="ARBA" id="ARBA00022833"/>
    </source>
</evidence>
<keyword evidence="1" id="KW-0479">Metal-binding</keyword>
<dbReference type="Proteomes" id="UP001610446">
    <property type="component" value="Unassembled WGS sequence"/>
</dbReference>
<evidence type="ECO:0000256" key="9">
    <source>
        <dbReference type="ARBA" id="ARBA00040261"/>
    </source>
</evidence>
<organism evidence="13 14">
    <name type="scientific">Aspergillus pseudoustus</name>
    <dbReference type="NCBI Taxonomy" id="1810923"/>
    <lineage>
        <taxon>Eukaryota</taxon>
        <taxon>Fungi</taxon>
        <taxon>Dikarya</taxon>
        <taxon>Ascomycota</taxon>
        <taxon>Pezizomycotina</taxon>
        <taxon>Eurotiomycetes</taxon>
        <taxon>Eurotiomycetidae</taxon>
        <taxon>Eurotiales</taxon>
        <taxon>Aspergillaceae</taxon>
        <taxon>Aspergillus</taxon>
        <taxon>Aspergillus subgen. Nidulantes</taxon>
    </lineage>
</organism>
<dbReference type="InterPro" id="IPR036864">
    <property type="entry name" value="Zn2-C6_fun-type_DNA-bd_sf"/>
</dbReference>
<dbReference type="InterPro" id="IPR051439">
    <property type="entry name" value="XlnR/Xlr1"/>
</dbReference>
<dbReference type="PROSITE" id="PS50048">
    <property type="entry name" value="ZN2_CY6_FUNGAL_2"/>
    <property type="match status" value="1"/>
</dbReference>
<evidence type="ECO:0000256" key="5">
    <source>
        <dbReference type="ARBA" id="ARBA00023159"/>
    </source>
</evidence>
<accession>A0ABR4IPL9</accession>
<sequence length="472" mass="53314">MSFSTSATSPNSIRNNPRTQRACDRCNRTRTRCSGGNPCQQCLTKGYTCQYERIIRRRGPKPGRRTSTWCRKEQSNVLVPQLTTFGNNEMYLIRTEVDSPPDDEPGVVTPELEAAEHEVYKLQDSYGYPKTYSFGASFRNDQLLPSQLPYDVAVSCPEHIPQDSSDISNSQFGYANMQSPPSDIPSYIAGAHRPNKPPEPNVDDVLSYTLLALVEWRTHPRENHTGWWAIAINLVKQLGYQSESRILEQTSLPSPVLGEAHEECRRAFWLVYTLDKYLALCFQEPVRLDSHECEVLAPLPERIWRPYDMICPDDIMPPRTCTPPTRVSGTGFFEYFLPVMVIFAKIMAFQNRKHQLLPGTISDDGSEMKDIHAAIKDCDRALKALQSRSTVGACGGGLLARPPFTTPPETPCDPWQTPIAVGGRLDLTIEYTRHILCFCDTLVRKELLEAKIPGKDRGWIALPSFFSIPQRL</sequence>
<evidence type="ECO:0000256" key="4">
    <source>
        <dbReference type="ARBA" id="ARBA00023125"/>
    </source>
</evidence>
<evidence type="ECO:0000256" key="1">
    <source>
        <dbReference type="ARBA" id="ARBA00022723"/>
    </source>
</evidence>
<dbReference type="InterPro" id="IPR007219">
    <property type="entry name" value="XnlR_reg_dom"/>
</dbReference>
<keyword evidence="2" id="KW-0862">Zinc</keyword>
<dbReference type="SUPFAM" id="SSF57701">
    <property type="entry name" value="Zn2/Cys6 DNA-binding domain"/>
    <property type="match status" value="1"/>
</dbReference>
<dbReference type="CDD" id="cd00067">
    <property type="entry name" value="GAL4"/>
    <property type="match status" value="1"/>
</dbReference>
<protein>
    <recommendedName>
        <fullName evidence="9">Xylanolytic transcriptional activator xlnR</fullName>
    </recommendedName>
    <alternativeName>
        <fullName evidence="10">Xylanase regulator</fullName>
    </alternativeName>
</protein>
<comment type="caution">
    <text evidence="13">The sequence shown here is derived from an EMBL/GenBank/DDBJ whole genome shotgun (WGS) entry which is preliminary data.</text>
</comment>
<evidence type="ECO:0000256" key="10">
    <source>
        <dbReference type="ARBA" id="ARBA00041954"/>
    </source>
</evidence>
<dbReference type="InterPro" id="IPR001138">
    <property type="entry name" value="Zn2Cys6_DnaBD"/>
</dbReference>
<proteinExistence type="inferred from homology"/>
<keyword evidence="4" id="KW-0238">DNA-binding</keyword>
<feature type="region of interest" description="Disordered" evidence="11">
    <location>
        <begin position="1"/>
        <end position="20"/>
    </location>
</feature>
<evidence type="ECO:0000313" key="14">
    <source>
        <dbReference type="Proteomes" id="UP001610446"/>
    </source>
</evidence>
<evidence type="ECO:0000313" key="13">
    <source>
        <dbReference type="EMBL" id="KAL2828852.1"/>
    </source>
</evidence>
<dbReference type="PANTHER" id="PTHR47663">
    <property type="entry name" value="XYLANOLYTIC TRANSCRIPTIONAL ACTIVATOR XLNR-RELATED"/>
    <property type="match status" value="1"/>
</dbReference>
<dbReference type="Pfam" id="PF04082">
    <property type="entry name" value="Fungal_trans"/>
    <property type="match status" value="1"/>
</dbReference>
<keyword evidence="7" id="KW-0539">Nucleus</keyword>
<dbReference type="EMBL" id="JBFXLU010000350">
    <property type="protein sequence ID" value="KAL2828852.1"/>
    <property type="molecule type" value="Genomic_DNA"/>
</dbReference>
<evidence type="ECO:0000256" key="11">
    <source>
        <dbReference type="SAM" id="MobiDB-lite"/>
    </source>
</evidence>
<evidence type="ECO:0000256" key="6">
    <source>
        <dbReference type="ARBA" id="ARBA00023163"/>
    </source>
</evidence>
<feature type="domain" description="Zn(2)-C6 fungal-type" evidence="12">
    <location>
        <begin position="22"/>
        <end position="51"/>
    </location>
</feature>
<gene>
    <name evidence="13" type="ORF">BJY01DRAFT_255224</name>
</gene>
<evidence type="ECO:0000256" key="3">
    <source>
        <dbReference type="ARBA" id="ARBA00023015"/>
    </source>
</evidence>
<keyword evidence="14" id="KW-1185">Reference proteome</keyword>
<keyword evidence="3" id="KW-0805">Transcription regulation</keyword>
<dbReference type="SMART" id="SM00066">
    <property type="entry name" value="GAL4"/>
    <property type="match status" value="1"/>
</dbReference>
<reference evidence="13 14" key="1">
    <citation type="submission" date="2024-07" db="EMBL/GenBank/DDBJ databases">
        <title>Section-level genome sequencing and comparative genomics of Aspergillus sections Usti and Cavernicolus.</title>
        <authorList>
            <consortium name="Lawrence Berkeley National Laboratory"/>
            <person name="Nybo J.L."/>
            <person name="Vesth T.C."/>
            <person name="Theobald S."/>
            <person name="Frisvad J.C."/>
            <person name="Larsen T.O."/>
            <person name="Kjaerboelling I."/>
            <person name="Rothschild-Mancinelli K."/>
            <person name="Lyhne E.K."/>
            <person name="Kogle M.E."/>
            <person name="Barry K."/>
            <person name="Clum A."/>
            <person name="Na H."/>
            <person name="Ledsgaard L."/>
            <person name="Lin J."/>
            <person name="Lipzen A."/>
            <person name="Kuo A."/>
            <person name="Riley R."/>
            <person name="Mondo S."/>
            <person name="Labutti K."/>
            <person name="Haridas S."/>
            <person name="Pangalinan J."/>
            <person name="Salamov A.A."/>
            <person name="Simmons B.A."/>
            <person name="Magnuson J.K."/>
            <person name="Chen J."/>
            <person name="Drula E."/>
            <person name="Henrissat B."/>
            <person name="Wiebenga A."/>
            <person name="Lubbers R.J."/>
            <person name="Gomes A.C."/>
            <person name="Makela M.R."/>
            <person name="Stajich J."/>
            <person name="Grigoriev I.V."/>
            <person name="Mortensen U.H."/>
            <person name="De Vries R.P."/>
            <person name="Baker S.E."/>
            <person name="Andersen M.R."/>
        </authorList>
    </citation>
    <scope>NUCLEOTIDE SEQUENCE [LARGE SCALE GENOMIC DNA]</scope>
    <source>
        <strain evidence="13 14">CBS 123904</strain>
    </source>
</reference>
<evidence type="ECO:0000259" key="12">
    <source>
        <dbReference type="PROSITE" id="PS50048"/>
    </source>
</evidence>
<name>A0ABR4IPL9_9EURO</name>
<comment type="similarity">
    <text evidence="8">Belongs to the xlnR/xlr1 family.</text>
</comment>
<evidence type="ECO:0000256" key="8">
    <source>
        <dbReference type="ARBA" id="ARBA00037990"/>
    </source>
</evidence>
<dbReference type="PANTHER" id="PTHR47663:SF1">
    <property type="entry name" value="XYLANOLYTIC TRANSCRIPTIONAL ACTIVATOR XLNR-RELATED"/>
    <property type="match status" value="1"/>
</dbReference>
<dbReference type="Pfam" id="PF00172">
    <property type="entry name" value="Zn_clus"/>
    <property type="match status" value="1"/>
</dbReference>
<dbReference type="Gene3D" id="4.10.240.10">
    <property type="entry name" value="Zn(2)-C6 fungal-type DNA-binding domain"/>
    <property type="match status" value="1"/>
</dbReference>